<dbReference type="Gene3D" id="3.90.75.20">
    <property type="match status" value="1"/>
</dbReference>
<dbReference type="InterPro" id="IPR044925">
    <property type="entry name" value="His-Me_finger_sf"/>
</dbReference>
<dbReference type="EMBL" id="LAZR01000107">
    <property type="protein sequence ID" value="KKN90901.1"/>
    <property type="molecule type" value="Genomic_DNA"/>
</dbReference>
<organism evidence="2">
    <name type="scientific">marine sediment metagenome</name>
    <dbReference type="NCBI Taxonomy" id="412755"/>
    <lineage>
        <taxon>unclassified sequences</taxon>
        <taxon>metagenomes</taxon>
        <taxon>ecological metagenomes</taxon>
    </lineage>
</organism>
<proteinExistence type="predicted"/>
<sequence>MTGLEILHMPYKCRAWLYIHFNILGKPDSQIAKEVGKAKSTIGSIRRRFGIHRDIPRYQDKNWMYKQIIEKKRKTKDIAIELKCSQANVIQWANKFAIPLSSPYAKGAESPFYKGIVITGGYKNIKKYEHPRANSNGYIAEHILIMEKKIGRFLKTEEIVHHIDGNKLNNDKNNLYLCDKSSHRKIHNSVLKLTRTLYKNGIIKFDKEKSEYYWAHGV</sequence>
<name>A0A0F9WWZ1_9ZZZZ</name>
<dbReference type="SUPFAM" id="SSF54060">
    <property type="entry name" value="His-Me finger endonucleases"/>
    <property type="match status" value="1"/>
</dbReference>
<dbReference type="Pfam" id="PF13392">
    <property type="entry name" value="HNH_3"/>
    <property type="match status" value="1"/>
</dbReference>
<gene>
    <name evidence="2" type="ORF">LCGC14_0224850</name>
</gene>
<evidence type="ECO:0000259" key="1">
    <source>
        <dbReference type="Pfam" id="PF13392"/>
    </source>
</evidence>
<feature type="domain" description="HNH nuclease" evidence="1">
    <location>
        <begin position="142"/>
        <end position="184"/>
    </location>
</feature>
<protein>
    <recommendedName>
        <fullName evidence="1">HNH nuclease domain-containing protein</fullName>
    </recommendedName>
</protein>
<evidence type="ECO:0000313" key="2">
    <source>
        <dbReference type="EMBL" id="KKN90901.1"/>
    </source>
</evidence>
<dbReference type="AlphaFoldDB" id="A0A0F9WWZ1"/>
<comment type="caution">
    <text evidence="2">The sequence shown here is derived from an EMBL/GenBank/DDBJ whole genome shotgun (WGS) entry which is preliminary data.</text>
</comment>
<dbReference type="InterPro" id="IPR003615">
    <property type="entry name" value="HNH_nuc"/>
</dbReference>
<reference evidence="2" key="1">
    <citation type="journal article" date="2015" name="Nature">
        <title>Complex archaea that bridge the gap between prokaryotes and eukaryotes.</title>
        <authorList>
            <person name="Spang A."/>
            <person name="Saw J.H."/>
            <person name="Jorgensen S.L."/>
            <person name="Zaremba-Niedzwiedzka K."/>
            <person name="Martijn J."/>
            <person name="Lind A.E."/>
            <person name="van Eijk R."/>
            <person name="Schleper C."/>
            <person name="Guy L."/>
            <person name="Ettema T.J."/>
        </authorList>
    </citation>
    <scope>NUCLEOTIDE SEQUENCE</scope>
</reference>
<accession>A0A0F9WWZ1</accession>